<organism evidence="3 4">
    <name type="scientific">Haloechinothrix alba</name>
    <dbReference type="NCBI Taxonomy" id="664784"/>
    <lineage>
        <taxon>Bacteria</taxon>
        <taxon>Bacillati</taxon>
        <taxon>Actinomycetota</taxon>
        <taxon>Actinomycetes</taxon>
        <taxon>Pseudonocardiales</taxon>
        <taxon>Pseudonocardiaceae</taxon>
        <taxon>Haloechinothrix</taxon>
    </lineage>
</organism>
<sequence>MGDYFGQLVTDVGENWLIYASMPLIAALIGYCTKLVAVEMMFRPLEFRGIKPYLGWQGMVPRYAPRMARIAVDLMLSKLVTPEELIDRIDPDEFTDHVEKPLIEATDQPPASSWRNTSQQSGR</sequence>
<dbReference type="RefSeq" id="WP_245818903.1">
    <property type="nucleotide sequence ID" value="NZ_FZNW01000046.1"/>
</dbReference>
<keyword evidence="2" id="KW-1133">Transmembrane helix</keyword>
<feature type="region of interest" description="Disordered" evidence="1">
    <location>
        <begin position="97"/>
        <end position="123"/>
    </location>
</feature>
<keyword evidence="2" id="KW-0812">Transmembrane</keyword>
<evidence type="ECO:0000313" key="4">
    <source>
        <dbReference type="Proteomes" id="UP000198348"/>
    </source>
</evidence>
<dbReference type="PANTHER" id="PTHR35791">
    <property type="entry name" value="UPF0754 MEMBRANE PROTEIN YHEB"/>
    <property type="match status" value="1"/>
</dbReference>
<feature type="compositionally biased region" description="Polar residues" evidence="1">
    <location>
        <begin position="109"/>
        <end position="123"/>
    </location>
</feature>
<name>A0A239AL55_9PSEU</name>
<proteinExistence type="predicted"/>
<dbReference type="Proteomes" id="UP000198348">
    <property type="component" value="Unassembled WGS sequence"/>
</dbReference>
<dbReference type="EMBL" id="FZNW01000046">
    <property type="protein sequence ID" value="SNR96279.1"/>
    <property type="molecule type" value="Genomic_DNA"/>
</dbReference>
<dbReference type="PANTHER" id="PTHR35791:SF1">
    <property type="entry name" value="UPF0754 MEMBRANE PROTEIN YHEB"/>
    <property type="match status" value="1"/>
</dbReference>
<feature type="transmembrane region" description="Helical" evidence="2">
    <location>
        <begin position="16"/>
        <end position="38"/>
    </location>
</feature>
<dbReference type="AlphaFoldDB" id="A0A239AL55"/>
<protein>
    <submittedName>
        <fullName evidence="3">Uncharacterized protein</fullName>
    </submittedName>
</protein>
<evidence type="ECO:0000256" key="1">
    <source>
        <dbReference type="SAM" id="MobiDB-lite"/>
    </source>
</evidence>
<accession>A0A239AL55</accession>
<gene>
    <name evidence="3" type="ORF">SAMN06265360_14612</name>
</gene>
<evidence type="ECO:0000313" key="3">
    <source>
        <dbReference type="EMBL" id="SNR96279.1"/>
    </source>
</evidence>
<keyword evidence="4" id="KW-1185">Reference proteome</keyword>
<keyword evidence="2" id="KW-0472">Membrane</keyword>
<evidence type="ECO:0000256" key="2">
    <source>
        <dbReference type="SAM" id="Phobius"/>
    </source>
</evidence>
<reference evidence="3 4" key="1">
    <citation type="submission" date="2017-06" db="EMBL/GenBank/DDBJ databases">
        <authorList>
            <person name="Kim H.J."/>
            <person name="Triplett B.A."/>
        </authorList>
    </citation>
    <scope>NUCLEOTIDE SEQUENCE [LARGE SCALE GENOMIC DNA]</scope>
    <source>
        <strain evidence="3 4">DSM 45207</strain>
    </source>
</reference>